<dbReference type="EMBL" id="JMCB01000006">
    <property type="protein sequence ID" value="KFE68462.1"/>
    <property type="molecule type" value="Genomic_DNA"/>
</dbReference>
<protein>
    <submittedName>
        <fullName evidence="2">Putative transmembrane protein</fullName>
    </submittedName>
</protein>
<dbReference type="Proteomes" id="UP000028725">
    <property type="component" value="Unassembled WGS sequence"/>
</dbReference>
<dbReference type="STRING" id="394096.DB31_7699"/>
<evidence type="ECO:0000259" key="1">
    <source>
        <dbReference type="Pfam" id="PF13761"/>
    </source>
</evidence>
<sequence length="192" mass="20742">MAAAAPMLRQLQGSSLYKEVLGPRWSGLPATVRRLHEPGCARGPFTIRRGAGVMSAVLGWLCRFPVAGEQVPTRLVVQQDGALQRWERSFGGHVLTTVQRAREGGLIGEQLGPVECVFQVRPVEGGIAYEQVGAWLCLGPLRLPLPRVLAPRIEATALGVPEGMQVRVTVGSSMAGWLLTYEGLVRPEEEAP</sequence>
<proteinExistence type="predicted"/>
<keyword evidence="2" id="KW-0472">Membrane</keyword>
<name>A0A085WL99_9BACT</name>
<dbReference type="AlphaFoldDB" id="A0A085WL99"/>
<dbReference type="InterPro" id="IPR025311">
    <property type="entry name" value="DUF4166"/>
</dbReference>
<evidence type="ECO:0000313" key="2">
    <source>
        <dbReference type="EMBL" id="KFE68462.1"/>
    </source>
</evidence>
<keyword evidence="2" id="KW-0812">Transmembrane</keyword>
<gene>
    <name evidence="2" type="ORF">DB31_7699</name>
</gene>
<organism evidence="2 3">
    <name type="scientific">Hyalangium minutum</name>
    <dbReference type="NCBI Taxonomy" id="394096"/>
    <lineage>
        <taxon>Bacteria</taxon>
        <taxon>Pseudomonadati</taxon>
        <taxon>Myxococcota</taxon>
        <taxon>Myxococcia</taxon>
        <taxon>Myxococcales</taxon>
        <taxon>Cystobacterineae</taxon>
        <taxon>Archangiaceae</taxon>
        <taxon>Hyalangium</taxon>
    </lineage>
</organism>
<comment type="caution">
    <text evidence="2">The sequence shown here is derived from an EMBL/GenBank/DDBJ whole genome shotgun (WGS) entry which is preliminary data.</text>
</comment>
<dbReference type="Pfam" id="PF13761">
    <property type="entry name" value="DUF4166"/>
    <property type="match status" value="1"/>
</dbReference>
<keyword evidence="3" id="KW-1185">Reference proteome</keyword>
<evidence type="ECO:0000313" key="3">
    <source>
        <dbReference type="Proteomes" id="UP000028725"/>
    </source>
</evidence>
<accession>A0A085WL99</accession>
<feature type="domain" description="DUF4166" evidence="1">
    <location>
        <begin position="28"/>
        <end position="183"/>
    </location>
</feature>
<reference evidence="2 3" key="1">
    <citation type="submission" date="2014-04" db="EMBL/GenBank/DDBJ databases">
        <title>Genome assembly of Hyalangium minutum DSM 14724.</title>
        <authorList>
            <person name="Sharma G."/>
            <person name="Subramanian S."/>
        </authorList>
    </citation>
    <scope>NUCLEOTIDE SEQUENCE [LARGE SCALE GENOMIC DNA]</scope>
    <source>
        <strain evidence="2 3">DSM 14724</strain>
    </source>
</reference>